<comment type="subcellular location">
    <subcellularLocation>
        <location evidence="1">Nucleus</location>
    </subcellularLocation>
</comment>
<evidence type="ECO:0000256" key="1">
    <source>
        <dbReference type="ARBA" id="ARBA00004123"/>
    </source>
</evidence>
<feature type="region of interest" description="Disordered" evidence="7">
    <location>
        <begin position="198"/>
        <end position="228"/>
    </location>
</feature>
<proteinExistence type="inferred from homology"/>
<evidence type="ECO:0000313" key="9">
    <source>
        <dbReference type="Proteomes" id="UP000027456"/>
    </source>
</evidence>
<evidence type="ECO:0000256" key="2">
    <source>
        <dbReference type="ARBA" id="ARBA00022614"/>
    </source>
</evidence>
<evidence type="ECO:0000256" key="6">
    <source>
        <dbReference type="ARBA" id="ARBA00024238"/>
    </source>
</evidence>
<dbReference type="Gene3D" id="3.80.10.10">
    <property type="entry name" value="Ribonuclease Inhibitor"/>
    <property type="match status" value="1"/>
</dbReference>
<dbReference type="GO" id="GO:0000398">
    <property type="term" value="P:mRNA splicing, via spliceosome"/>
    <property type="evidence" value="ECO:0007669"/>
    <property type="project" value="InterPro"/>
</dbReference>
<organism evidence="8 9">
    <name type="scientific">Rhizoctonia solani 123E</name>
    <dbReference type="NCBI Taxonomy" id="1423351"/>
    <lineage>
        <taxon>Eukaryota</taxon>
        <taxon>Fungi</taxon>
        <taxon>Dikarya</taxon>
        <taxon>Basidiomycota</taxon>
        <taxon>Agaricomycotina</taxon>
        <taxon>Agaricomycetes</taxon>
        <taxon>Cantharellales</taxon>
        <taxon>Ceratobasidiaceae</taxon>
        <taxon>Rhizoctonia</taxon>
    </lineage>
</organism>
<keyword evidence="9" id="KW-1185">Reference proteome</keyword>
<evidence type="ECO:0000256" key="7">
    <source>
        <dbReference type="SAM" id="MobiDB-lite"/>
    </source>
</evidence>
<dbReference type="PANTHER" id="PTHR10552">
    <property type="entry name" value="U2 SMALL NUCLEAR RIBONUCLEOPROTEIN A"/>
    <property type="match status" value="1"/>
</dbReference>
<dbReference type="PANTHER" id="PTHR10552:SF6">
    <property type="entry name" value="U2 SMALL NUCLEAR RIBONUCLEOPROTEIN A"/>
    <property type="match status" value="1"/>
</dbReference>
<evidence type="ECO:0000256" key="3">
    <source>
        <dbReference type="ARBA" id="ARBA00022737"/>
    </source>
</evidence>
<dbReference type="InterPro" id="IPR044640">
    <property type="entry name" value="RU2A"/>
</dbReference>
<dbReference type="InterPro" id="IPR032675">
    <property type="entry name" value="LRR_dom_sf"/>
</dbReference>
<protein>
    <recommendedName>
        <fullName evidence="6">U2 small nuclear ribonucleoprotein A'</fullName>
    </recommendedName>
</protein>
<dbReference type="EMBL" id="AZST01000029">
    <property type="protein sequence ID" value="KEP54386.1"/>
    <property type="molecule type" value="Genomic_DNA"/>
</dbReference>
<dbReference type="FunFam" id="3.80.10.10:FF:000026">
    <property type="entry name" value="U2 small nuclear ribonucleoprotein A"/>
    <property type="match status" value="1"/>
</dbReference>
<dbReference type="STRING" id="1423351.A0A074S4R8"/>
<dbReference type="HOGENOM" id="CLU_061027_1_0_1"/>
<accession>A0A074S4R8</accession>
<evidence type="ECO:0000256" key="4">
    <source>
        <dbReference type="ARBA" id="ARBA00023242"/>
    </source>
</evidence>
<keyword evidence="3" id="KW-0677">Repeat</keyword>
<dbReference type="GO" id="GO:0030620">
    <property type="term" value="F:U2 snRNA binding"/>
    <property type="evidence" value="ECO:0007669"/>
    <property type="project" value="InterPro"/>
</dbReference>
<dbReference type="Pfam" id="PF14580">
    <property type="entry name" value="LRR_9"/>
    <property type="match status" value="1"/>
</dbReference>
<name>A0A074S4R8_9AGAM</name>
<comment type="caution">
    <text evidence="8">The sequence shown here is derived from an EMBL/GenBank/DDBJ whole genome shotgun (WGS) entry which is preliminary data.</text>
</comment>
<dbReference type="SUPFAM" id="SSF52058">
    <property type="entry name" value="L domain-like"/>
    <property type="match status" value="1"/>
</dbReference>
<dbReference type="GO" id="GO:0005686">
    <property type="term" value="C:U2 snRNP"/>
    <property type="evidence" value="ECO:0007669"/>
    <property type="project" value="TreeGrafter"/>
</dbReference>
<comment type="similarity">
    <text evidence="5">Belongs to the U2 small nuclear ribonucleoprotein A family.</text>
</comment>
<reference evidence="8 9" key="1">
    <citation type="submission" date="2013-12" db="EMBL/GenBank/DDBJ databases">
        <authorList>
            <person name="Cubeta M."/>
            <person name="Pakala S."/>
            <person name="Fedorova N."/>
            <person name="Thomas E."/>
            <person name="Dean R."/>
            <person name="Jabaji S."/>
            <person name="Neate S."/>
            <person name="Toda T."/>
            <person name="Tavantzis S."/>
            <person name="Vilgalys R."/>
            <person name="Bharathan N."/>
            <person name="Pakala S."/>
            <person name="Losada L.S."/>
            <person name="Zafar N."/>
            <person name="Nierman W."/>
        </authorList>
    </citation>
    <scope>NUCLEOTIDE SEQUENCE [LARGE SCALE GENOMIC DNA]</scope>
    <source>
        <strain evidence="8 9">123E</strain>
    </source>
</reference>
<dbReference type="Proteomes" id="UP000027456">
    <property type="component" value="Unassembled WGS sequence"/>
</dbReference>
<keyword evidence="2" id="KW-0433">Leucine-rich repeat</keyword>
<dbReference type="AlphaFoldDB" id="A0A074S4R8"/>
<evidence type="ECO:0000256" key="5">
    <source>
        <dbReference type="ARBA" id="ARBA00024196"/>
    </source>
</evidence>
<gene>
    <name evidence="8" type="ORF">V565_017870</name>
</gene>
<feature type="compositionally biased region" description="Basic and acidic residues" evidence="7">
    <location>
        <begin position="210"/>
        <end position="219"/>
    </location>
</feature>
<keyword evidence="4" id="KW-0539">Nucleus</keyword>
<sequence length="264" mass="29204">MKLTPEVLAAAQSYINPLKDRELNLRGHKIPAIENLGVTHDQHDTIDFTDNALTSLSNLPRLHRLHTLLLASNRISHIAPSIATSAPRLRTIVLTNNMIVELADLKPLGTLKHLEFLSLLGNPVREKKHYREWVIWSCAPSLRVLDFQRIKDKVSCSTVVRNSSNLYFQERKSCKSLFVTAEGLPTALATSIEESATAQPTGLTFTPGGEDVKADDRPGQKAGAAGRLMTAEERARVRDAIANASSAEEIKRLERALRDGYVPE</sequence>
<evidence type="ECO:0000313" key="8">
    <source>
        <dbReference type="EMBL" id="KEP54386.1"/>
    </source>
</evidence>
<dbReference type="OrthoDB" id="433501at2759"/>
<keyword evidence="8" id="KW-0687">Ribonucleoprotein</keyword>